<feature type="region of interest" description="Disordered" evidence="1">
    <location>
        <begin position="229"/>
        <end position="272"/>
    </location>
</feature>
<accession>L0P295</accession>
<feature type="compositionally biased region" description="Low complexity" evidence="1">
    <location>
        <begin position="250"/>
        <end position="259"/>
    </location>
</feature>
<protein>
    <submittedName>
        <fullName evidence="2">PH01B001E05.16 protein</fullName>
    </submittedName>
</protein>
<reference evidence="2" key="1">
    <citation type="submission" date="2012-05" db="EMBL/GenBank/DDBJ databases">
        <authorList>
            <person name="Han B."/>
            <person name="Lu Y."/>
            <person name="Feng Q."/>
            <person name="Zhao Q."/>
            <person name="Lu T.T."/>
            <person name="Li Y."/>
            <person name="Liu K.Y."/>
            <person name="Huang X.H."/>
            <person name="Fan D.L."/>
            <person name="Weng Q.J."/>
            <person name="Zhang L."/>
            <person name="Lu Y.Q."/>
            <person name="Guo Y.L."/>
            <person name="Li W.J."/>
            <person name="Zhou C.C."/>
            <person name="Lu H.Y."/>
            <person name="Huang T."/>
            <person name="Zhu C.R."/>
            <person name="Zhao Y."/>
            <person name="Hu T."/>
            <person name="Yao N."/>
        </authorList>
    </citation>
    <scope>NUCLEOTIDE SEQUENCE</scope>
</reference>
<evidence type="ECO:0000313" key="2">
    <source>
        <dbReference type="EMBL" id="CCI55460.1"/>
    </source>
</evidence>
<dbReference type="EMBL" id="FO203447">
    <property type="protein sequence ID" value="CCI55460.1"/>
    <property type="molecule type" value="Genomic_DNA"/>
</dbReference>
<dbReference type="AlphaFoldDB" id="L0P295"/>
<evidence type="ECO:0000256" key="1">
    <source>
        <dbReference type="SAM" id="MobiDB-lite"/>
    </source>
</evidence>
<name>L0P295_PHYED</name>
<sequence length="352" mass="40479">MLKDIGQFEEVAGVVKVAKRICRFLYNHSRLHNEMREQIRGEIVRPNATRKDKFMKRMISNVWRSNHLCMTEEGEYMYSCLTSRQWWSSMDWVIKVVEPIYRLLRFVDQQKPATVEGMIAKIYELQFELKDILKEDQATYAHVIENHNLYDLGKNAGLVVSLTKAIQRIADTPDEAMQSLGEKTIGKIHVGKRKYCSQPTEKLAVDFASLTQTRKLVAVKKKKRVIEEDTVGSDEETKITPSDEVQYQESGDSSSPSFDDGADDGTAHDAVQDQQNTCQPLEFTCRKNFTHATQDEDHGCHASRTINKTYRRANDHQQQSIRPTRGLRITNKIILSHKTLLPMNPMLDQGLF</sequence>
<organism evidence="2">
    <name type="scientific">Phyllostachys edulis</name>
    <name type="common">Tortoise shell bamboo</name>
    <name type="synonym">Bambusa edulis</name>
    <dbReference type="NCBI Taxonomy" id="38705"/>
    <lineage>
        <taxon>Eukaryota</taxon>
        <taxon>Viridiplantae</taxon>
        <taxon>Streptophyta</taxon>
        <taxon>Embryophyta</taxon>
        <taxon>Tracheophyta</taxon>
        <taxon>Spermatophyta</taxon>
        <taxon>Magnoliopsida</taxon>
        <taxon>Liliopsida</taxon>
        <taxon>Poales</taxon>
        <taxon>Poaceae</taxon>
        <taxon>BOP clade</taxon>
        <taxon>Bambusoideae</taxon>
        <taxon>Arundinarodae</taxon>
        <taxon>Arundinarieae</taxon>
        <taxon>Arundinariinae</taxon>
        <taxon>Phyllostachys</taxon>
    </lineage>
</organism>
<gene>
    <name evidence="2" type="primary">PH01B001E05.16</name>
</gene>
<feature type="compositionally biased region" description="Polar residues" evidence="1">
    <location>
        <begin position="239"/>
        <end position="249"/>
    </location>
</feature>
<proteinExistence type="predicted"/>